<keyword evidence="3" id="KW-1185">Reference proteome</keyword>
<comment type="caution">
    <text evidence="2">The sequence shown here is derived from an EMBL/GenBank/DDBJ whole genome shotgun (WGS) entry which is preliminary data.</text>
</comment>
<organism evidence="2 3">
    <name type="scientific">Carex littledalei</name>
    <dbReference type="NCBI Taxonomy" id="544730"/>
    <lineage>
        <taxon>Eukaryota</taxon>
        <taxon>Viridiplantae</taxon>
        <taxon>Streptophyta</taxon>
        <taxon>Embryophyta</taxon>
        <taxon>Tracheophyta</taxon>
        <taxon>Spermatophyta</taxon>
        <taxon>Magnoliopsida</taxon>
        <taxon>Liliopsida</taxon>
        <taxon>Poales</taxon>
        <taxon>Cyperaceae</taxon>
        <taxon>Cyperoideae</taxon>
        <taxon>Cariceae</taxon>
        <taxon>Carex</taxon>
        <taxon>Carex subgen. Euthyceras</taxon>
    </lineage>
</organism>
<dbReference type="InterPro" id="IPR004158">
    <property type="entry name" value="DUF247_pln"/>
</dbReference>
<evidence type="ECO:0000256" key="1">
    <source>
        <dbReference type="SAM" id="Phobius"/>
    </source>
</evidence>
<evidence type="ECO:0000313" key="2">
    <source>
        <dbReference type="EMBL" id="KAF3341930.1"/>
    </source>
</evidence>
<keyword evidence="1" id="KW-0812">Transmembrane</keyword>
<dbReference type="PANTHER" id="PTHR31170">
    <property type="entry name" value="BNAC04G53230D PROTEIN"/>
    <property type="match status" value="1"/>
</dbReference>
<accession>A0A833R3G7</accession>
<dbReference type="Pfam" id="PF03140">
    <property type="entry name" value="DUF247"/>
    <property type="match status" value="1"/>
</dbReference>
<protein>
    <submittedName>
        <fullName evidence="2">Uncharacterized protein</fullName>
    </submittedName>
</protein>
<dbReference type="PANTHER" id="PTHR31170:SF25">
    <property type="entry name" value="BNAA09G04570D PROTEIN"/>
    <property type="match status" value="1"/>
</dbReference>
<keyword evidence="1" id="KW-1133">Transmembrane helix</keyword>
<keyword evidence="1" id="KW-0472">Membrane</keyword>
<dbReference type="Proteomes" id="UP000623129">
    <property type="component" value="Unassembled WGS sequence"/>
</dbReference>
<dbReference type="EMBL" id="SWLB01000001">
    <property type="protein sequence ID" value="KAF3341930.1"/>
    <property type="molecule type" value="Genomic_DNA"/>
</dbReference>
<dbReference type="OrthoDB" id="630095at2759"/>
<proteinExistence type="predicted"/>
<evidence type="ECO:0000313" key="3">
    <source>
        <dbReference type="Proteomes" id="UP000623129"/>
    </source>
</evidence>
<sequence length="491" mass="57412">MEAYAESEKARIMDHCVDIAETKESTNSTVENQNSDKKWVAALITQFEEDCNSSTLLNPSPNAGPTQQPSIFKLSKEGVDEELYKDRIVSLGPYKHNIDYERSFYAKKKKKRDVVILGAKAFRLDYSKFFNWISEKINEVRAYYEEGSFKLGDKEFADMLLIDGYFIMTVLMSLSQGPYPKLWKEKIDKEEEAIQNVCNSFIITSNQEARELMGDLLMLENQIPFFVVDYFWVNCFEFMYIEGNSLKDIALSCFDDFYPRGSKSRDTSQFSDCLHLLDLFHWSRMPIDRFQKKTNYTEPNLYISTATELQASSVIFEKKKSDCSLDISFSQRYFRTRGVISIPEIHLYGYNRRIIQNLVSFEQAYRLRGFGFTTYVECMTQLVQTEKDVSILRSSGIIASTPVTDREVIDFYRTIRAGVGVEEMSPDLYELYMQVKNHIEEKRLRCPNIWVSISVCSVFILVLTFLQSFYSMLAYHTQRHQYNRMPHQCWL</sequence>
<gene>
    <name evidence="2" type="ORF">FCM35_KLT00568</name>
</gene>
<reference evidence="2" key="1">
    <citation type="submission" date="2020-01" db="EMBL/GenBank/DDBJ databases">
        <title>Genome sequence of Kobresia littledalei, the first chromosome-level genome in the family Cyperaceae.</title>
        <authorList>
            <person name="Qu G."/>
        </authorList>
    </citation>
    <scope>NUCLEOTIDE SEQUENCE</scope>
    <source>
        <strain evidence="2">C.B.Clarke</strain>
        <tissue evidence="2">Leaf</tissue>
    </source>
</reference>
<feature type="transmembrane region" description="Helical" evidence="1">
    <location>
        <begin position="449"/>
        <end position="475"/>
    </location>
</feature>
<dbReference type="AlphaFoldDB" id="A0A833R3G7"/>
<name>A0A833R3G7_9POAL</name>